<reference evidence="3" key="1">
    <citation type="journal article" date="2019" name="Int. J. Syst. Evol. Microbiol.">
        <title>The Global Catalogue of Microorganisms (GCM) 10K type strain sequencing project: providing services to taxonomists for standard genome sequencing and annotation.</title>
        <authorList>
            <consortium name="The Broad Institute Genomics Platform"/>
            <consortium name="The Broad Institute Genome Sequencing Center for Infectious Disease"/>
            <person name="Wu L."/>
            <person name="Ma J."/>
        </authorList>
    </citation>
    <scope>NUCLEOTIDE SEQUENCE [LARGE SCALE GENOMIC DNA]</scope>
    <source>
        <strain evidence="3">JCM 14330</strain>
    </source>
</reference>
<feature type="region of interest" description="Disordered" evidence="1">
    <location>
        <begin position="1"/>
        <end position="22"/>
    </location>
</feature>
<sequence length="143" mass="15603">MTSPFESLTGPGKPLKAEPPDAKEFDGLKRSGHARLKDALNSSLSIESRFDLAYNAAHALCLAALRWNGYRSTNRYLVFQLLPHTLGLGPAVWRVLSKCHDIRNLGEYEGDLSVDDRIVTDLVAACQVVADKVDALAPLGSVR</sequence>
<evidence type="ECO:0000256" key="1">
    <source>
        <dbReference type="SAM" id="MobiDB-lite"/>
    </source>
</evidence>
<dbReference type="RefSeq" id="WP_343927433.1">
    <property type="nucleotide sequence ID" value="NZ_BAAAEN010000005.1"/>
</dbReference>
<dbReference type="EMBL" id="BAAAEN010000005">
    <property type="protein sequence ID" value="GAA0502638.1"/>
    <property type="molecule type" value="Genomic_DNA"/>
</dbReference>
<proteinExistence type="predicted"/>
<organism evidence="2 3">
    <name type="scientific">Pigmentiphaga daeguensis</name>
    <dbReference type="NCBI Taxonomy" id="414049"/>
    <lineage>
        <taxon>Bacteria</taxon>
        <taxon>Pseudomonadati</taxon>
        <taxon>Pseudomonadota</taxon>
        <taxon>Betaproteobacteria</taxon>
        <taxon>Burkholderiales</taxon>
        <taxon>Alcaligenaceae</taxon>
        <taxon>Pigmentiphaga</taxon>
    </lineage>
</organism>
<dbReference type="Proteomes" id="UP001501706">
    <property type="component" value="Unassembled WGS sequence"/>
</dbReference>
<accession>A0ABP3LNJ3</accession>
<protein>
    <recommendedName>
        <fullName evidence="4">HEPN domain-containing protein</fullName>
    </recommendedName>
</protein>
<evidence type="ECO:0008006" key="4">
    <source>
        <dbReference type="Google" id="ProtNLM"/>
    </source>
</evidence>
<evidence type="ECO:0000313" key="3">
    <source>
        <dbReference type="Proteomes" id="UP001501706"/>
    </source>
</evidence>
<keyword evidence="3" id="KW-1185">Reference proteome</keyword>
<evidence type="ECO:0000313" key="2">
    <source>
        <dbReference type="EMBL" id="GAA0502638.1"/>
    </source>
</evidence>
<gene>
    <name evidence="2" type="ORF">GCM10009097_19410</name>
</gene>
<comment type="caution">
    <text evidence="2">The sequence shown here is derived from an EMBL/GenBank/DDBJ whole genome shotgun (WGS) entry which is preliminary data.</text>
</comment>
<name>A0ABP3LNJ3_9BURK</name>